<feature type="compositionally biased region" description="Low complexity" evidence="1">
    <location>
        <begin position="138"/>
        <end position="151"/>
    </location>
</feature>
<reference evidence="2 3" key="1">
    <citation type="submission" date="2014-06" db="EMBL/GenBank/DDBJ databases">
        <title>Evolutionary Origins and Diversification of the Mycorrhizal Mutualists.</title>
        <authorList>
            <consortium name="DOE Joint Genome Institute"/>
            <consortium name="Mycorrhizal Genomics Consortium"/>
            <person name="Kohler A."/>
            <person name="Kuo A."/>
            <person name="Nagy L.G."/>
            <person name="Floudas D."/>
            <person name="Copeland A."/>
            <person name="Barry K.W."/>
            <person name="Cichocki N."/>
            <person name="Veneault-Fourrey C."/>
            <person name="LaButti K."/>
            <person name="Lindquist E.A."/>
            <person name="Lipzen A."/>
            <person name="Lundell T."/>
            <person name="Morin E."/>
            <person name="Murat C."/>
            <person name="Riley R."/>
            <person name="Ohm R."/>
            <person name="Sun H."/>
            <person name="Tunlid A."/>
            <person name="Henrissat B."/>
            <person name="Grigoriev I.V."/>
            <person name="Hibbett D.S."/>
            <person name="Martin F."/>
        </authorList>
    </citation>
    <scope>NUCLEOTIDE SEQUENCE [LARGE SCALE GENOMIC DNA]</scope>
    <source>
        <strain evidence="2 3">FD-325 SS-3</strain>
    </source>
</reference>
<name>A0A0C9T673_PLICR</name>
<dbReference type="HOGENOM" id="CLU_1126838_0_0_1"/>
<evidence type="ECO:0000313" key="3">
    <source>
        <dbReference type="Proteomes" id="UP000053263"/>
    </source>
</evidence>
<feature type="compositionally biased region" description="Low complexity" evidence="1">
    <location>
        <begin position="54"/>
        <end position="68"/>
    </location>
</feature>
<dbReference type="AlphaFoldDB" id="A0A0C9T673"/>
<protein>
    <submittedName>
        <fullName evidence="2">Unplaced genomic scaffold PLICRscaffold_16, whole genome shotgun sequence</fullName>
    </submittedName>
</protein>
<proteinExistence type="predicted"/>
<dbReference type="Proteomes" id="UP000053263">
    <property type="component" value="Unassembled WGS sequence"/>
</dbReference>
<feature type="region of interest" description="Disordered" evidence="1">
    <location>
        <begin position="54"/>
        <end position="95"/>
    </location>
</feature>
<feature type="region of interest" description="Disordered" evidence="1">
    <location>
        <begin position="138"/>
        <end position="162"/>
    </location>
</feature>
<evidence type="ECO:0000256" key="1">
    <source>
        <dbReference type="SAM" id="MobiDB-lite"/>
    </source>
</evidence>
<gene>
    <name evidence="2" type="ORF">PLICRDRAFT_94966</name>
</gene>
<feature type="compositionally biased region" description="Acidic residues" evidence="1">
    <location>
        <begin position="152"/>
        <end position="162"/>
    </location>
</feature>
<keyword evidence="3" id="KW-1185">Reference proteome</keyword>
<accession>A0A0C9T673</accession>
<dbReference type="EMBL" id="KN832569">
    <property type="protein sequence ID" value="KII84834.1"/>
    <property type="molecule type" value="Genomic_DNA"/>
</dbReference>
<organism evidence="2 3">
    <name type="scientific">Plicaturopsis crispa FD-325 SS-3</name>
    <dbReference type="NCBI Taxonomy" id="944288"/>
    <lineage>
        <taxon>Eukaryota</taxon>
        <taxon>Fungi</taxon>
        <taxon>Dikarya</taxon>
        <taxon>Basidiomycota</taxon>
        <taxon>Agaricomycotina</taxon>
        <taxon>Agaricomycetes</taxon>
        <taxon>Agaricomycetidae</taxon>
        <taxon>Amylocorticiales</taxon>
        <taxon>Amylocorticiaceae</taxon>
        <taxon>Plicatura</taxon>
        <taxon>Plicaturopsis crispa</taxon>
    </lineage>
</organism>
<evidence type="ECO:0000313" key="2">
    <source>
        <dbReference type="EMBL" id="KII84834.1"/>
    </source>
</evidence>
<feature type="non-terminal residue" evidence="2">
    <location>
        <position position="247"/>
    </location>
</feature>
<sequence>MFEFNCAARKLYEDDKSRMMLALELHVRVLMLYKRWSFHGAPLLPSHGVDMSAGTPSISSAPSISSSRVTRRRRAAPPPPRISNDDAPRLNARTPQRLTARTLRAHRKSTKAQQVPWTTTIWQWILSYQHAIDTFGMDSLPPDTTDSSPPDTMDEDGDEEDIPDNYEFYLANDEHDVPDLLRFSRPRERLRTSVPPRLLNSSSSMACHHTHTHTYCLFHNASIHLRRRMLHSTPQYVPGLATPARTS</sequence>